<feature type="compositionally biased region" description="Polar residues" evidence="1">
    <location>
        <begin position="74"/>
        <end position="83"/>
    </location>
</feature>
<accession>A0A7X6DGK6</accession>
<comment type="caution">
    <text evidence="3">The sequence shown here is derived from an EMBL/GenBank/DDBJ whole genome shotgun (WGS) entry which is preliminary data.</text>
</comment>
<gene>
    <name evidence="3" type="ORF">RAMLITH_13095</name>
</gene>
<name>A0A7X6DGK6_9BURK</name>
<evidence type="ECO:0000313" key="4">
    <source>
        <dbReference type="Proteomes" id="UP000521868"/>
    </source>
</evidence>
<evidence type="ECO:0008006" key="5">
    <source>
        <dbReference type="Google" id="ProtNLM"/>
    </source>
</evidence>
<sequence>MNKSTAHLSILLAGLLAVAGVHAQSAPASGSSDLPPKAGEASTQTRGVPNAATTNSPVTEAPVVGKDQVRQDAHGQSNASVTTPVPGKAGEASTMVQGRPNAMLDQHDVARSRADVVNELMQRRGMYEAARRNAQAMGYTGAVSPQ</sequence>
<dbReference type="EMBL" id="VTOX01000004">
    <property type="protein sequence ID" value="NKE66763.1"/>
    <property type="molecule type" value="Genomic_DNA"/>
</dbReference>
<dbReference type="Proteomes" id="UP000521868">
    <property type="component" value="Unassembled WGS sequence"/>
</dbReference>
<protein>
    <recommendedName>
        <fullName evidence="5">DUF4148 domain-containing protein</fullName>
    </recommendedName>
</protein>
<evidence type="ECO:0000256" key="2">
    <source>
        <dbReference type="SAM" id="SignalP"/>
    </source>
</evidence>
<reference evidence="3 4" key="1">
    <citation type="journal article" date="2020" name="Nature">
        <title>Bacterial chemolithoautotrophy via manganese oxidation.</title>
        <authorList>
            <person name="Yu H."/>
            <person name="Leadbetter J.R."/>
        </authorList>
    </citation>
    <scope>NUCLEOTIDE SEQUENCE [LARGE SCALE GENOMIC DNA]</scope>
    <source>
        <strain evidence="3 4">RBP-1</strain>
    </source>
</reference>
<proteinExistence type="predicted"/>
<keyword evidence="4" id="KW-1185">Reference proteome</keyword>
<feature type="compositionally biased region" description="Polar residues" evidence="1">
    <location>
        <begin position="41"/>
        <end position="58"/>
    </location>
</feature>
<feature type="region of interest" description="Disordered" evidence="1">
    <location>
        <begin position="25"/>
        <end position="97"/>
    </location>
</feature>
<feature type="chain" id="PRO_5030676769" description="DUF4148 domain-containing protein" evidence="2">
    <location>
        <begin position="24"/>
        <end position="146"/>
    </location>
</feature>
<evidence type="ECO:0000256" key="1">
    <source>
        <dbReference type="SAM" id="MobiDB-lite"/>
    </source>
</evidence>
<organism evidence="3 4">
    <name type="scientific">Ramlibacter lithotrophicus</name>
    <dbReference type="NCBI Taxonomy" id="2606681"/>
    <lineage>
        <taxon>Bacteria</taxon>
        <taxon>Pseudomonadati</taxon>
        <taxon>Pseudomonadota</taxon>
        <taxon>Betaproteobacteria</taxon>
        <taxon>Burkholderiales</taxon>
        <taxon>Comamonadaceae</taxon>
        <taxon>Ramlibacter</taxon>
    </lineage>
</organism>
<evidence type="ECO:0000313" key="3">
    <source>
        <dbReference type="EMBL" id="NKE66763.1"/>
    </source>
</evidence>
<dbReference type="AlphaFoldDB" id="A0A7X6DGK6"/>
<feature type="signal peptide" evidence="2">
    <location>
        <begin position="1"/>
        <end position="23"/>
    </location>
</feature>
<keyword evidence="2" id="KW-0732">Signal</keyword>
<dbReference type="RefSeq" id="WP_168107886.1">
    <property type="nucleotide sequence ID" value="NZ_VTOX01000004.1"/>
</dbReference>